<evidence type="ECO:0000256" key="6">
    <source>
        <dbReference type="SAM" id="MobiDB-lite"/>
    </source>
</evidence>
<dbReference type="EC" id="2.3.2.8" evidence="5"/>
<evidence type="ECO:0000256" key="1">
    <source>
        <dbReference type="ARBA" id="ARBA00009991"/>
    </source>
</evidence>
<dbReference type="InterPro" id="IPR007471">
    <property type="entry name" value="N-end_Aminoacyl_Trfase_N"/>
</dbReference>
<feature type="domain" description="N-end rule aminoacyl transferase C-terminal" evidence="8">
    <location>
        <begin position="197"/>
        <end position="346"/>
    </location>
</feature>
<name>A0ABR4QAZ8_9CEST</name>
<comment type="caution">
    <text evidence="9">The sequence shown here is derived from an EMBL/GenBank/DDBJ whole genome shotgun (WGS) entry which is preliminary data.</text>
</comment>
<dbReference type="PANTHER" id="PTHR21367">
    <property type="entry name" value="ARGININE-TRNA-PROTEIN TRANSFERASE 1"/>
    <property type="match status" value="1"/>
</dbReference>
<dbReference type="InterPro" id="IPR030700">
    <property type="entry name" value="N-end_Aminoacyl_Trfase"/>
</dbReference>
<sequence>MDSGWRRCGRLVYKPNNRKTCCPAYTIRCDAENFRISRAQKKVLRVVNKYLNTGEIVGGDVRCSAITDCCGDRPVELRVSCSPQNVRLQASGDSESSPAGRIDHASTGRSGSARRKRWQALQDRMAKRAKVLGVPYDVVLAEYRIRRQRRLDKNKPKELEEYLDSIHVEAKPAHFIDVRVHSCSPISPEFGATLDKEFDLYSDYQVAVHNDPPEKLKRKGFMRFLVDSPLVSANDAQGEARGAPQFGSYHQQYWLDGEKLIAVGVVDLVPGCLSSVYFFYDPAYAFLHLGTYSALREVAFVRHLHRTYGSVVPAYADFTQYYMGYYIHSCVKMRYKALYSPSYLLCPETYAWVLVEKCQRLLDRTKYARFADANVEKSSVDVNNVVLLLPFSTALASLLPPLQFTVEGNTIVTTAAAAMRPLTRHAFQFLRDWTSLVRSTGTMRIDFTH</sequence>
<comment type="catalytic activity">
    <reaction evidence="5">
        <text>an N-terminal L-alpha-aminoacyl-[protein] + L-arginyl-tRNA(Arg) = an N-terminal L-arginyl-L-aminoacyl-[protein] + tRNA(Arg) + H(+)</text>
        <dbReference type="Rhea" id="RHEA:10208"/>
        <dbReference type="Rhea" id="RHEA-COMP:9658"/>
        <dbReference type="Rhea" id="RHEA-COMP:9673"/>
        <dbReference type="Rhea" id="RHEA-COMP:10636"/>
        <dbReference type="Rhea" id="RHEA-COMP:10638"/>
        <dbReference type="ChEBI" id="CHEBI:15378"/>
        <dbReference type="ChEBI" id="CHEBI:78442"/>
        <dbReference type="ChEBI" id="CHEBI:78513"/>
        <dbReference type="ChEBI" id="CHEBI:78597"/>
        <dbReference type="ChEBI" id="CHEBI:83562"/>
        <dbReference type="EC" id="2.3.2.8"/>
    </reaction>
</comment>
<dbReference type="GO" id="GO:0016740">
    <property type="term" value="F:transferase activity"/>
    <property type="evidence" value="ECO:0007669"/>
    <property type="project" value="UniProtKB-KW"/>
</dbReference>
<comment type="function">
    <text evidence="5">Involved in the post-translational conjugation of arginine to the N-terminal aspartate or glutamate of a protein. This arginylation is required for degradation of the protein via the ubiquitin pathway.</text>
</comment>
<gene>
    <name evidence="9" type="ORF">TcWFU_004474</name>
</gene>
<dbReference type="EMBL" id="JAKROA010000005">
    <property type="protein sequence ID" value="KAL5106789.1"/>
    <property type="molecule type" value="Genomic_DNA"/>
</dbReference>
<evidence type="ECO:0000259" key="8">
    <source>
        <dbReference type="Pfam" id="PF04377"/>
    </source>
</evidence>
<dbReference type="PIRSF" id="PIRSF037207">
    <property type="entry name" value="ATE1_euk"/>
    <property type="match status" value="1"/>
</dbReference>
<evidence type="ECO:0000256" key="5">
    <source>
        <dbReference type="PIRNR" id="PIRNR037207"/>
    </source>
</evidence>
<feature type="domain" description="N-end aminoacyl transferase N-terminal" evidence="7">
    <location>
        <begin position="1"/>
        <end position="42"/>
    </location>
</feature>
<evidence type="ECO:0000259" key="7">
    <source>
        <dbReference type="Pfam" id="PF04376"/>
    </source>
</evidence>
<keyword evidence="10" id="KW-1185">Reference proteome</keyword>
<reference evidence="9 10" key="1">
    <citation type="journal article" date="2022" name="Front. Cell. Infect. Microbiol.">
        <title>The Genomes of Two Strains of Taenia crassiceps the Animal Model for the Study of Human Cysticercosis.</title>
        <authorList>
            <person name="Bobes R.J."/>
            <person name="Estrada K."/>
            <person name="Rios-Valencia D.G."/>
            <person name="Calderon-Gallegos A."/>
            <person name="de la Torre P."/>
            <person name="Carrero J.C."/>
            <person name="Sanchez-Flores A."/>
            <person name="Laclette J.P."/>
        </authorList>
    </citation>
    <scope>NUCLEOTIDE SEQUENCE [LARGE SCALE GENOMIC DNA]</scope>
    <source>
        <strain evidence="9">WFUcys</strain>
    </source>
</reference>
<dbReference type="InterPro" id="IPR007472">
    <property type="entry name" value="N-end_Aminoacyl_Trfase_C"/>
</dbReference>
<dbReference type="Proteomes" id="UP001651158">
    <property type="component" value="Unassembled WGS sequence"/>
</dbReference>
<evidence type="ECO:0000313" key="10">
    <source>
        <dbReference type="Proteomes" id="UP001651158"/>
    </source>
</evidence>
<dbReference type="InterPro" id="IPR017137">
    <property type="entry name" value="Arg-tRNA-P_Trfase_1_euk"/>
</dbReference>
<evidence type="ECO:0000256" key="2">
    <source>
        <dbReference type="ARBA" id="ARBA00022679"/>
    </source>
</evidence>
<dbReference type="Pfam" id="PF04376">
    <property type="entry name" value="ATE_N"/>
    <property type="match status" value="1"/>
</dbReference>
<keyword evidence="2 5" id="KW-0808">Transferase</keyword>
<dbReference type="PANTHER" id="PTHR21367:SF1">
    <property type="entry name" value="ARGINYL-TRNA--PROTEIN TRANSFERASE 1"/>
    <property type="match status" value="1"/>
</dbReference>
<dbReference type="Pfam" id="PF04377">
    <property type="entry name" value="ATE_C"/>
    <property type="match status" value="1"/>
</dbReference>
<evidence type="ECO:0000256" key="4">
    <source>
        <dbReference type="ARBA" id="ARBA00023315"/>
    </source>
</evidence>
<proteinExistence type="inferred from homology"/>
<comment type="similarity">
    <text evidence="1 5">Belongs to the R-transferase family.</text>
</comment>
<evidence type="ECO:0000313" key="9">
    <source>
        <dbReference type="EMBL" id="KAL5106789.1"/>
    </source>
</evidence>
<organism evidence="9 10">
    <name type="scientific">Taenia crassiceps</name>
    <dbReference type="NCBI Taxonomy" id="6207"/>
    <lineage>
        <taxon>Eukaryota</taxon>
        <taxon>Metazoa</taxon>
        <taxon>Spiralia</taxon>
        <taxon>Lophotrochozoa</taxon>
        <taxon>Platyhelminthes</taxon>
        <taxon>Cestoda</taxon>
        <taxon>Eucestoda</taxon>
        <taxon>Cyclophyllidea</taxon>
        <taxon>Taeniidae</taxon>
        <taxon>Taenia</taxon>
    </lineage>
</organism>
<keyword evidence="4 5" id="KW-0012">Acyltransferase</keyword>
<evidence type="ECO:0000256" key="3">
    <source>
        <dbReference type="ARBA" id="ARBA00022786"/>
    </source>
</evidence>
<feature type="region of interest" description="Disordered" evidence="6">
    <location>
        <begin position="88"/>
        <end position="115"/>
    </location>
</feature>
<protein>
    <recommendedName>
        <fullName evidence="5">Arginyl-tRNA--protein transferase 1</fullName>
        <shortName evidence="5">Arginyltransferase 1</shortName>
        <shortName evidence="5">R-transferase 1</shortName>
        <ecNumber evidence="5">2.3.2.8</ecNumber>
    </recommendedName>
    <alternativeName>
        <fullName evidence="5">Arginine-tRNA--protein transferase 1</fullName>
    </alternativeName>
</protein>
<accession>A0ABR4QAZ8</accession>
<keyword evidence="3 5" id="KW-0833">Ubl conjugation pathway</keyword>
<feature type="compositionally biased region" description="Polar residues" evidence="6">
    <location>
        <begin position="88"/>
        <end position="97"/>
    </location>
</feature>